<sequence length="97" mass="10761">MSPRVFLPRRLPLANLNVFRSRTMPAFAFQRFNSNVASSRRNAAQVIELAAASRPSALEASVPVFWLLSGAVLCQAYMRIDPASEEANKNVEQLLIV</sequence>
<dbReference type="AlphaFoldDB" id="A0A8E2ECQ2"/>
<keyword evidence="2" id="KW-1185">Reference proteome</keyword>
<evidence type="ECO:0000313" key="1">
    <source>
        <dbReference type="EMBL" id="OCK81354.1"/>
    </source>
</evidence>
<name>A0A8E2ECQ2_9PEZI</name>
<dbReference type="OrthoDB" id="3932250at2759"/>
<dbReference type="EMBL" id="KV744924">
    <property type="protein sequence ID" value="OCK81354.1"/>
    <property type="molecule type" value="Genomic_DNA"/>
</dbReference>
<evidence type="ECO:0000313" key="2">
    <source>
        <dbReference type="Proteomes" id="UP000250266"/>
    </source>
</evidence>
<accession>A0A8E2ECQ2</accession>
<reference evidence="1 2" key="1">
    <citation type="journal article" date="2016" name="Nat. Commun.">
        <title>Ectomycorrhizal ecology is imprinted in the genome of the dominant symbiotic fungus Cenococcum geophilum.</title>
        <authorList>
            <consortium name="DOE Joint Genome Institute"/>
            <person name="Peter M."/>
            <person name="Kohler A."/>
            <person name="Ohm R.A."/>
            <person name="Kuo A."/>
            <person name="Krutzmann J."/>
            <person name="Morin E."/>
            <person name="Arend M."/>
            <person name="Barry K.W."/>
            <person name="Binder M."/>
            <person name="Choi C."/>
            <person name="Clum A."/>
            <person name="Copeland A."/>
            <person name="Grisel N."/>
            <person name="Haridas S."/>
            <person name="Kipfer T."/>
            <person name="LaButti K."/>
            <person name="Lindquist E."/>
            <person name="Lipzen A."/>
            <person name="Maire R."/>
            <person name="Meier B."/>
            <person name="Mihaltcheva S."/>
            <person name="Molinier V."/>
            <person name="Murat C."/>
            <person name="Poggeler S."/>
            <person name="Quandt C.A."/>
            <person name="Sperisen C."/>
            <person name="Tritt A."/>
            <person name="Tisserant E."/>
            <person name="Crous P.W."/>
            <person name="Henrissat B."/>
            <person name="Nehls U."/>
            <person name="Egli S."/>
            <person name="Spatafora J.W."/>
            <person name="Grigoriev I.V."/>
            <person name="Martin F.M."/>
        </authorList>
    </citation>
    <scope>NUCLEOTIDE SEQUENCE [LARGE SCALE GENOMIC DNA]</scope>
    <source>
        <strain evidence="1 2">CBS 459.81</strain>
    </source>
</reference>
<organism evidence="1 2">
    <name type="scientific">Lepidopterella palustris CBS 459.81</name>
    <dbReference type="NCBI Taxonomy" id="1314670"/>
    <lineage>
        <taxon>Eukaryota</taxon>
        <taxon>Fungi</taxon>
        <taxon>Dikarya</taxon>
        <taxon>Ascomycota</taxon>
        <taxon>Pezizomycotina</taxon>
        <taxon>Dothideomycetes</taxon>
        <taxon>Pleosporomycetidae</taxon>
        <taxon>Mytilinidiales</taxon>
        <taxon>Argynnaceae</taxon>
        <taxon>Lepidopterella</taxon>
    </lineage>
</organism>
<dbReference type="Proteomes" id="UP000250266">
    <property type="component" value="Unassembled WGS sequence"/>
</dbReference>
<proteinExistence type="predicted"/>
<protein>
    <submittedName>
        <fullName evidence="1">Uncharacterized protein</fullName>
    </submittedName>
</protein>
<gene>
    <name evidence="1" type="ORF">K432DRAFT_403899</name>
</gene>